<accession>A0A7C8MR98</accession>
<dbReference type="SMART" id="SM00220">
    <property type="entry name" value="S_TKc"/>
    <property type="match status" value="1"/>
</dbReference>
<dbReference type="EMBL" id="WUBL01000066">
    <property type="protein sequence ID" value="KAF2967531.1"/>
    <property type="molecule type" value="Genomic_DNA"/>
</dbReference>
<dbReference type="InterPro" id="IPR011009">
    <property type="entry name" value="Kinase-like_dom_sf"/>
</dbReference>
<gene>
    <name evidence="16" type="ORF">GQX73_g6032</name>
</gene>
<feature type="transmembrane region" description="Helical" evidence="14">
    <location>
        <begin position="424"/>
        <end position="442"/>
    </location>
</feature>
<comment type="caution">
    <text evidence="16">The sequence shown here is derived from an EMBL/GenBank/DDBJ whole genome shotgun (WGS) entry which is preliminary data.</text>
</comment>
<keyword evidence="6" id="KW-0418">Kinase</keyword>
<dbReference type="Gene3D" id="1.10.510.10">
    <property type="entry name" value="Transferase(Phosphotransferase) domain 1"/>
    <property type="match status" value="2"/>
</dbReference>
<keyword evidence="8" id="KW-0067">ATP-binding</keyword>
<proteinExistence type="predicted"/>
<keyword evidence="6" id="KW-0808">Transferase</keyword>
<dbReference type="SUPFAM" id="SSF56112">
    <property type="entry name" value="Protein kinase-like (PK-like)"/>
    <property type="match status" value="1"/>
</dbReference>
<evidence type="ECO:0000256" key="10">
    <source>
        <dbReference type="ARBA" id="ARBA00033194"/>
    </source>
</evidence>
<dbReference type="Pfam" id="PF00069">
    <property type="entry name" value="Pkinase"/>
    <property type="match status" value="2"/>
</dbReference>
<keyword evidence="7" id="KW-0547">Nucleotide-binding</keyword>
<dbReference type="OrthoDB" id="5979581at2759"/>
<dbReference type="PROSITE" id="PS50011">
    <property type="entry name" value="PROTEIN_KINASE_DOM"/>
    <property type="match status" value="1"/>
</dbReference>
<dbReference type="AlphaFoldDB" id="A0A7C8MR98"/>
<keyword evidence="6" id="KW-0723">Serine/threonine-protein kinase</keyword>
<evidence type="ECO:0000256" key="9">
    <source>
        <dbReference type="ARBA" id="ARBA00030980"/>
    </source>
</evidence>
<evidence type="ECO:0000256" key="1">
    <source>
        <dbReference type="ARBA" id="ARBA00003747"/>
    </source>
</evidence>
<comment type="catalytic activity">
    <reaction evidence="12">
        <text>L-seryl-[protein] + ATP = O-phospho-L-seryl-[protein] + ADP + H(+)</text>
        <dbReference type="Rhea" id="RHEA:17989"/>
        <dbReference type="Rhea" id="RHEA-COMP:9863"/>
        <dbReference type="Rhea" id="RHEA-COMP:11604"/>
        <dbReference type="ChEBI" id="CHEBI:15378"/>
        <dbReference type="ChEBI" id="CHEBI:29999"/>
        <dbReference type="ChEBI" id="CHEBI:30616"/>
        <dbReference type="ChEBI" id="CHEBI:83421"/>
        <dbReference type="ChEBI" id="CHEBI:456216"/>
        <dbReference type="EC" id="2.7.11.1"/>
    </reaction>
</comment>
<feature type="domain" description="Protein kinase" evidence="15">
    <location>
        <begin position="1"/>
        <end position="369"/>
    </location>
</feature>
<comment type="catalytic activity">
    <reaction evidence="11">
        <text>L-threonyl-[protein] + ATP = O-phospho-L-threonyl-[protein] + ADP + H(+)</text>
        <dbReference type="Rhea" id="RHEA:46608"/>
        <dbReference type="Rhea" id="RHEA-COMP:11060"/>
        <dbReference type="Rhea" id="RHEA-COMP:11605"/>
        <dbReference type="ChEBI" id="CHEBI:15378"/>
        <dbReference type="ChEBI" id="CHEBI:30013"/>
        <dbReference type="ChEBI" id="CHEBI:30616"/>
        <dbReference type="ChEBI" id="CHEBI:61977"/>
        <dbReference type="ChEBI" id="CHEBI:456216"/>
        <dbReference type="EC" id="2.7.11.1"/>
    </reaction>
</comment>
<evidence type="ECO:0000256" key="12">
    <source>
        <dbReference type="ARBA" id="ARBA00048679"/>
    </source>
</evidence>
<dbReference type="InterPro" id="IPR000719">
    <property type="entry name" value="Prot_kinase_dom"/>
</dbReference>
<evidence type="ECO:0000256" key="6">
    <source>
        <dbReference type="ARBA" id="ARBA00022527"/>
    </source>
</evidence>
<dbReference type="InParanoid" id="A0A7C8MR98"/>
<reference evidence="16 17" key="1">
    <citation type="submission" date="2019-12" db="EMBL/GenBank/DDBJ databases">
        <title>Draft genome sequence of the ascomycete Xylaria multiplex DSM 110363.</title>
        <authorList>
            <person name="Buettner E."/>
            <person name="Kellner H."/>
        </authorList>
    </citation>
    <scope>NUCLEOTIDE SEQUENCE [LARGE SCALE GENOMIC DNA]</scope>
    <source>
        <strain evidence="16 17">DSM 110363</strain>
    </source>
</reference>
<dbReference type="InterPro" id="IPR008266">
    <property type="entry name" value="Tyr_kinase_AS"/>
</dbReference>
<evidence type="ECO:0000259" key="15">
    <source>
        <dbReference type="PROSITE" id="PS50011"/>
    </source>
</evidence>
<dbReference type="GO" id="GO:0004674">
    <property type="term" value="F:protein serine/threonine kinase activity"/>
    <property type="evidence" value="ECO:0007669"/>
    <property type="project" value="UniProtKB-KW"/>
</dbReference>
<evidence type="ECO:0000256" key="7">
    <source>
        <dbReference type="ARBA" id="ARBA00022741"/>
    </source>
</evidence>
<evidence type="ECO:0000256" key="13">
    <source>
        <dbReference type="SAM" id="MobiDB-lite"/>
    </source>
</evidence>
<evidence type="ECO:0000256" key="11">
    <source>
        <dbReference type="ARBA" id="ARBA00047899"/>
    </source>
</evidence>
<organism evidence="16 17">
    <name type="scientific">Xylaria multiplex</name>
    <dbReference type="NCBI Taxonomy" id="323545"/>
    <lineage>
        <taxon>Eukaryota</taxon>
        <taxon>Fungi</taxon>
        <taxon>Dikarya</taxon>
        <taxon>Ascomycota</taxon>
        <taxon>Pezizomycotina</taxon>
        <taxon>Sordariomycetes</taxon>
        <taxon>Xylariomycetidae</taxon>
        <taxon>Xylariales</taxon>
        <taxon>Xylariaceae</taxon>
        <taxon>Xylaria</taxon>
    </lineage>
</organism>
<evidence type="ECO:0000256" key="8">
    <source>
        <dbReference type="ARBA" id="ARBA00022840"/>
    </source>
</evidence>
<comment type="subunit">
    <text evidence="2">Component of the EKC/KEOPS complex composed of at least BUD32, CGI121, GON7, KAE1 and PCC1; the whole complex dimerizes.</text>
</comment>
<feature type="compositionally biased region" description="Basic and acidic residues" evidence="13">
    <location>
        <begin position="394"/>
        <end position="415"/>
    </location>
</feature>
<evidence type="ECO:0000256" key="14">
    <source>
        <dbReference type="SAM" id="Phobius"/>
    </source>
</evidence>
<evidence type="ECO:0000256" key="2">
    <source>
        <dbReference type="ARBA" id="ARBA00011534"/>
    </source>
</evidence>
<dbReference type="InterPro" id="IPR050117">
    <property type="entry name" value="MAPK"/>
</dbReference>
<dbReference type="PANTHER" id="PTHR24055">
    <property type="entry name" value="MITOGEN-ACTIVATED PROTEIN KINASE"/>
    <property type="match status" value="1"/>
</dbReference>
<keyword evidence="17" id="KW-1185">Reference proteome</keyword>
<dbReference type="Proteomes" id="UP000481858">
    <property type="component" value="Unassembled WGS sequence"/>
</dbReference>
<keyword evidence="14" id="KW-0812">Transmembrane</keyword>
<dbReference type="PROSITE" id="PS00109">
    <property type="entry name" value="PROTEIN_KINASE_TYR"/>
    <property type="match status" value="1"/>
</dbReference>
<protein>
    <recommendedName>
        <fullName evidence="5">EKC/KEOPS complex subunit BUD32</fullName>
        <ecNumber evidence="3">2.7.11.1</ecNumber>
    </recommendedName>
    <alternativeName>
        <fullName evidence="9 10">Atypical Serine/threonine protein kinase BUD32</fullName>
    </alternativeName>
    <alternativeName>
        <fullName evidence="4">EKC/KEOPS complex subunit bud32</fullName>
    </alternativeName>
</protein>
<dbReference type="GO" id="GO:0005524">
    <property type="term" value="F:ATP binding"/>
    <property type="evidence" value="ECO:0007669"/>
    <property type="project" value="UniProtKB-KW"/>
</dbReference>
<evidence type="ECO:0000256" key="4">
    <source>
        <dbReference type="ARBA" id="ARBA00013948"/>
    </source>
</evidence>
<evidence type="ECO:0000313" key="16">
    <source>
        <dbReference type="EMBL" id="KAF2967531.1"/>
    </source>
</evidence>
<sequence length="473" mass="53509">MSRLFYDKDIGAEQLEAHHIVMAEEAATFWIEGPNGKHLCSILPVLGPSLSEWRDLAVGFDAVRAKKVCYEITEGIHFLHEHGICHGDLRPQNILMRLANGGLDHMDPDDLFQVISLHNRHEVRTIDGSKSLNAPKWVIEPLNWFQLKDLILDDVAIVDFGEAFEAISPPSALGIPRPYASPEVTYGGASLGKESDMWSLAITLLEVRTGEHLDGFLTPLSRMESIAGPIPPPYRSIAAEELYQEKLENFQICPLEDEAEPRPPSEKLLESTRSLSELFWMESQADREVDYSAPESVTKIEDYLAEELWERVLVPKEDNLEEGPSTATLEPYQIPESEITMLGDLLRGMLKYAPHDRTNISSALEHPWFKIESEESEDKKIEIEQPEEQLLSSESKRADTPRETHGEPERPEGQSRIKISRGQILSWSYICLPILLSLIVLWKSGWRTEGLTIKRLEVVNIVVAPTHPWTDTN</sequence>
<name>A0A7C8MR98_9PEZI</name>
<keyword evidence="14" id="KW-1133">Transmembrane helix</keyword>
<feature type="region of interest" description="Disordered" evidence="13">
    <location>
        <begin position="375"/>
        <end position="416"/>
    </location>
</feature>
<evidence type="ECO:0000313" key="17">
    <source>
        <dbReference type="Proteomes" id="UP000481858"/>
    </source>
</evidence>
<evidence type="ECO:0000256" key="5">
    <source>
        <dbReference type="ARBA" id="ARBA00019973"/>
    </source>
</evidence>
<keyword evidence="14" id="KW-0472">Membrane</keyword>
<dbReference type="Gene3D" id="3.30.200.20">
    <property type="entry name" value="Phosphorylase Kinase, domain 1"/>
    <property type="match status" value="1"/>
</dbReference>
<evidence type="ECO:0000256" key="3">
    <source>
        <dbReference type="ARBA" id="ARBA00012513"/>
    </source>
</evidence>
<dbReference type="EC" id="2.7.11.1" evidence="3"/>
<comment type="function">
    <text evidence="1">Component of the EKC/KEOPS complex that is required for the formation of a threonylcarbamoyl group on adenosine at position 37 (t(6)A37) in tRNAs that read codons beginning with adenine. The complex is probably involved in the transfer of the threonylcarbamoyl moiety of threonylcarbamoyl-AMP (TC-AMP) to the N6 group of A37. BUD32 has ATPase activity in the context of the EKC/KEOPS complex and likely plays a supporting role to the catalytic subunit KAE1. The EKC/KEOPS complex also promotes both telomere uncapping and telomere elongation. The complex is required for efficient recruitment of transcriptional coactivators.</text>
</comment>